<accession>A0A3N2REA8</accession>
<dbReference type="RefSeq" id="WP_123648614.1">
    <property type="nucleotide sequence ID" value="NZ_RCTY01000043.1"/>
</dbReference>
<feature type="domain" description="N-acetyltransferase" evidence="1">
    <location>
        <begin position="6"/>
        <end position="91"/>
    </location>
</feature>
<dbReference type="Pfam" id="PF14542">
    <property type="entry name" value="Acetyltransf_CG"/>
    <property type="match status" value="1"/>
</dbReference>
<dbReference type="InterPro" id="IPR016181">
    <property type="entry name" value="Acyl_CoA_acyltransferase"/>
</dbReference>
<name>A0A3N2REA8_LYSEN</name>
<dbReference type="InterPro" id="IPR045057">
    <property type="entry name" value="Gcn5-rel_NAT"/>
</dbReference>
<comment type="caution">
    <text evidence="2">The sequence shown here is derived from an EMBL/GenBank/DDBJ whole genome shotgun (WGS) entry which is preliminary data.</text>
</comment>
<dbReference type="SUPFAM" id="SSF55729">
    <property type="entry name" value="Acyl-CoA N-acyltransferases (Nat)"/>
    <property type="match status" value="1"/>
</dbReference>
<evidence type="ECO:0000313" key="2">
    <source>
        <dbReference type="EMBL" id="ROU05714.1"/>
    </source>
</evidence>
<reference evidence="2 3" key="1">
    <citation type="submission" date="2018-10" db="EMBL/GenBank/DDBJ databases">
        <title>The genome of Lysobacter enzymogenes OH11.</title>
        <authorList>
            <person name="Liu F."/>
            <person name="Zhao Y."/>
            <person name="Qian G."/>
            <person name="Chen Y."/>
            <person name="Xu H."/>
        </authorList>
    </citation>
    <scope>NUCLEOTIDE SEQUENCE [LARGE SCALE GENOMIC DNA]</scope>
    <source>
        <strain evidence="2 3">OH11</strain>
    </source>
</reference>
<proteinExistence type="predicted"/>
<dbReference type="InterPro" id="IPR031165">
    <property type="entry name" value="GNAT_YJDJ"/>
</dbReference>
<dbReference type="GO" id="GO:0016740">
    <property type="term" value="F:transferase activity"/>
    <property type="evidence" value="ECO:0007669"/>
    <property type="project" value="UniProtKB-KW"/>
</dbReference>
<dbReference type="Gene3D" id="3.40.630.30">
    <property type="match status" value="1"/>
</dbReference>
<dbReference type="PANTHER" id="PTHR31435">
    <property type="entry name" value="PROTEIN NATD1"/>
    <property type="match status" value="1"/>
</dbReference>
<gene>
    <name evidence="2" type="ORF">D9T17_17490</name>
</gene>
<organism evidence="2 3">
    <name type="scientific">Lysobacter enzymogenes</name>
    <dbReference type="NCBI Taxonomy" id="69"/>
    <lineage>
        <taxon>Bacteria</taxon>
        <taxon>Pseudomonadati</taxon>
        <taxon>Pseudomonadota</taxon>
        <taxon>Gammaproteobacteria</taxon>
        <taxon>Lysobacterales</taxon>
        <taxon>Lysobacteraceae</taxon>
        <taxon>Lysobacter</taxon>
    </lineage>
</organism>
<keyword evidence="2" id="KW-0808">Transferase</keyword>
<protein>
    <submittedName>
        <fullName evidence="2">N-acetyltransferase</fullName>
    </submittedName>
</protein>
<evidence type="ECO:0000259" key="1">
    <source>
        <dbReference type="PROSITE" id="PS51729"/>
    </source>
</evidence>
<dbReference type="Proteomes" id="UP000275910">
    <property type="component" value="Unassembled WGS sequence"/>
</dbReference>
<dbReference type="CDD" id="cd04301">
    <property type="entry name" value="NAT_SF"/>
    <property type="match status" value="1"/>
</dbReference>
<evidence type="ECO:0000313" key="3">
    <source>
        <dbReference type="Proteomes" id="UP000275910"/>
    </source>
</evidence>
<dbReference type="AlphaFoldDB" id="A0A3N2REA8"/>
<dbReference type="PANTHER" id="PTHR31435:SF9">
    <property type="entry name" value="PROTEIN NATD1"/>
    <property type="match status" value="1"/>
</dbReference>
<dbReference type="EMBL" id="RCTY01000043">
    <property type="protein sequence ID" value="ROU05714.1"/>
    <property type="molecule type" value="Genomic_DNA"/>
</dbReference>
<dbReference type="PROSITE" id="PS51729">
    <property type="entry name" value="GNAT_YJDJ"/>
    <property type="match status" value="1"/>
</dbReference>
<sequence length="91" mass="9956">MPVTVNHDPAQQRFTTVVDGVEAELEYQLRGDQLVIAHTGVPEAIGGRGIASDLVRAAFEYARQAGYKVRPACSYAAAWAERHPEYSQLLA</sequence>